<evidence type="ECO:0000256" key="2">
    <source>
        <dbReference type="ARBA" id="ARBA00023002"/>
    </source>
</evidence>
<comment type="catalytic activity">
    <reaction evidence="3">
        <text>[thioredoxin]-dithiol + NADP(+) = [thioredoxin]-disulfide + NADPH + H(+)</text>
        <dbReference type="Rhea" id="RHEA:20345"/>
        <dbReference type="Rhea" id="RHEA-COMP:10698"/>
        <dbReference type="Rhea" id="RHEA-COMP:10700"/>
        <dbReference type="ChEBI" id="CHEBI:15378"/>
        <dbReference type="ChEBI" id="CHEBI:29950"/>
        <dbReference type="ChEBI" id="CHEBI:50058"/>
        <dbReference type="ChEBI" id="CHEBI:57783"/>
        <dbReference type="ChEBI" id="CHEBI:58349"/>
        <dbReference type="EC" id="1.8.1.9"/>
    </reaction>
</comment>
<dbReference type="SUPFAM" id="SSF51905">
    <property type="entry name" value="FAD/NAD(P)-binding domain"/>
    <property type="match status" value="1"/>
</dbReference>
<dbReference type="InterPro" id="IPR000595">
    <property type="entry name" value="cNMP-bd_dom"/>
</dbReference>
<dbReference type="Proteomes" id="UP000438182">
    <property type="component" value="Unassembled WGS sequence"/>
</dbReference>
<proteinExistence type="predicted"/>
<accession>A0A6I4P6P6</accession>
<dbReference type="Pfam" id="PF07992">
    <property type="entry name" value="Pyr_redox_2"/>
    <property type="match status" value="1"/>
</dbReference>
<dbReference type="SUPFAM" id="SSF51206">
    <property type="entry name" value="cAMP-binding domain-like"/>
    <property type="match status" value="1"/>
</dbReference>
<reference evidence="5 6" key="1">
    <citation type="submission" date="2019-12" db="EMBL/GenBank/DDBJ databases">
        <authorList>
            <person name="Kim Y.S."/>
        </authorList>
    </citation>
    <scope>NUCLEOTIDE SEQUENCE [LARGE SCALE GENOMIC DNA]</scope>
    <source>
        <strain evidence="5 6">MMS17-SY077</strain>
    </source>
</reference>
<name>A0A6I4P6P6_9MICO</name>
<dbReference type="InterPro" id="IPR036188">
    <property type="entry name" value="FAD/NAD-bd_sf"/>
</dbReference>
<evidence type="ECO:0000259" key="4">
    <source>
        <dbReference type="PROSITE" id="PS50042"/>
    </source>
</evidence>
<dbReference type="Gene3D" id="3.50.50.60">
    <property type="entry name" value="FAD/NAD(P)-binding domain"/>
    <property type="match status" value="2"/>
</dbReference>
<dbReference type="Pfam" id="PF00027">
    <property type="entry name" value="cNMP_binding"/>
    <property type="match status" value="1"/>
</dbReference>
<dbReference type="InterPro" id="IPR050097">
    <property type="entry name" value="Ferredoxin-NADP_redctase_2"/>
</dbReference>
<dbReference type="PANTHER" id="PTHR48105">
    <property type="entry name" value="THIOREDOXIN REDUCTASE 1-RELATED-RELATED"/>
    <property type="match status" value="1"/>
</dbReference>
<dbReference type="InterPro" id="IPR023753">
    <property type="entry name" value="FAD/NAD-binding_dom"/>
</dbReference>
<evidence type="ECO:0000256" key="3">
    <source>
        <dbReference type="ARBA" id="ARBA00048132"/>
    </source>
</evidence>
<dbReference type="EMBL" id="WSTA01000122">
    <property type="protein sequence ID" value="MWC00310.1"/>
    <property type="molecule type" value="Genomic_DNA"/>
</dbReference>
<dbReference type="CDD" id="cd00038">
    <property type="entry name" value="CAP_ED"/>
    <property type="match status" value="1"/>
</dbReference>
<gene>
    <name evidence="5" type="ORF">GB864_17350</name>
</gene>
<dbReference type="PRINTS" id="PR00469">
    <property type="entry name" value="PNDRDTASEII"/>
</dbReference>
<dbReference type="PROSITE" id="PS50042">
    <property type="entry name" value="CNMP_BINDING_3"/>
    <property type="match status" value="1"/>
</dbReference>
<keyword evidence="1" id="KW-0285">Flavoprotein</keyword>
<dbReference type="AlphaFoldDB" id="A0A6I4P6P6"/>
<dbReference type="Gene3D" id="2.60.120.10">
    <property type="entry name" value="Jelly Rolls"/>
    <property type="match status" value="1"/>
</dbReference>
<evidence type="ECO:0000313" key="5">
    <source>
        <dbReference type="EMBL" id="MWC00310.1"/>
    </source>
</evidence>
<dbReference type="InterPro" id="IPR018490">
    <property type="entry name" value="cNMP-bd_dom_sf"/>
</dbReference>
<dbReference type="SMART" id="SM00100">
    <property type="entry name" value="cNMP"/>
    <property type="match status" value="1"/>
</dbReference>
<keyword evidence="6" id="KW-1185">Reference proteome</keyword>
<dbReference type="GO" id="GO:0004791">
    <property type="term" value="F:thioredoxin-disulfide reductase (NADPH) activity"/>
    <property type="evidence" value="ECO:0007669"/>
    <property type="project" value="UniProtKB-EC"/>
</dbReference>
<feature type="domain" description="Cyclic nucleotide-binding" evidence="4">
    <location>
        <begin position="21"/>
        <end position="138"/>
    </location>
</feature>
<protein>
    <submittedName>
        <fullName evidence="5">Cyclic nucleotide-binding domain-containing protein</fullName>
    </submittedName>
</protein>
<organism evidence="5 6">
    <name type="scientific">Agromyces seonyuensis</name>
    <dbReference type="NCBI Taxonomy" id="2662446"/>
    <lineage>
        <taxon>Bacteria</taxon>
        <taxon>Bacillati</taxon>
        <taxon>Actinomycetota</taxon>
        <taxon>Actinomycetes</taxon>
        <taxon>Micrococcales</taxon>
        <taxon>Microbacteriaceae</taxon>
        <taxon>Agromyces</taxon>
    </lineage>
</organism>
<dbReference type="InterPro" id="IPR014710">
    <property type="entry name" value="RmlC-like_jellyroll"/>
</dbReference>
<sequence length="559" mass="58360">MTVPKRPPFRVPPGSAANPVLEQRLLDRLLALGVPVALDAGEVLFSAGDVDLDLWVVESGKVDIVREATASAPARVISQWHPGEFLGELAMLSNQASLLTAVVSEGGVFRRIPHAVFAKLMTTDGPLSDVFLSTFRARRRLLMAAADRTVEIIGVDGTGAAMALRSYCALVDLPHRWLDAGTKRGRVAIEASGADPAKLPIVLTRGKVIEHATPRKLANAVGLAFKIDGDHEYDLVVVGAGPAGLAAGIYGASEGLSTLVLDALAPGGQAAASSRIENYLGFPQGLSGDELTELGIVQALKFGVRMSSPTAVLGLRPLPGGRVEIDVEGGDPIRARSVIVATGARYRRLPLDGWDGFEGGSIFFATTELEARACAGAPVVVVGGANSAGQAALFLADNGSTVRLVVRGRTLESRMSSYLVERVVAHERIDVRLATEVTALYGDGHLASVDLSVRDADETEHVDASALFCFVGAQPGTSWLRGVATDDSGFLLTDMDAAEAAADDLLWVDLGRGPLPFETTIPGVFAAGDVRHGSMKRIAAAVGEGASAVASVHRALAHG</sequence>
<comment type="caution">
    <text evidence="5">The sequence shown here is derived from an EMBL/GenBank/DDBJ whole genome shotgun (WGS) entry which is preliminary data.</text>
</comment>
<evidence type="ECO:0000256" key="1">
    <source>
        <dbReference type="ARBA" id="ARBA00022630"/>
    </source>
</evidence>
<dbReference type="PRINTS" id="PR00368">
    <property type="entry name" value="FADPNR"/>
</dbReference>
<keyword evidence="2" id="KW-0560">Oxidoreductase</keyword>
<evidence type="ECO:0000313" key="6">
    <source>
        <dbReference type="Proteomes" id="UP000438182"/>
    </source>
</evidence>